<accession>A0A5B7FLV5</accession>
<evidence type="ECO:0000313" key="2">
    <source>
        <dbReference type="EMBL" id="MPC48650.1"/>
    </source>
</evidence>
<name>A0A5B7FLV5_PORTR</name>
<dbReference type="SUPFAM" id="SSF48371">
    <property type="entry name" value="ARM repeat"/>
    <property type="match status" value="1"/>
</dbReference>
<dbReference type="InterPro" id="IPR016024">
    <property type="entry name" value="ARM-type_fold"/>
</dbReference>
<feature type="compositionally biased region" description="Acidic residues" evidence="1">
    <location>
        <begin position="89"/>
        <end position="125"/>
    </location>
</feature>
<feature type="region of interest" description="Disordered" evidence="1">
    <location>
        <begin position="71"/>
        <end position="125"/>
    </location>
</feature>
<gene>
    <name evidence="2" type="ORF">E2C01_042431</name>
</gene>
<protein>
    <submittedName>
        <fullName evidence="2">Uncharacterized protein</fullName>
    </submittedName>
</protein>
<evidence type="ECO:0000313" key="3">
    <source>
        <dbReference type="Proteomes" id="UP000324222"/>
    </source>
</evidence>
<sequence length="125" mass="14259">MHLSPSNIHTNILLLLHHHSSHLIYLLYCSFSPSPSLNHYLGASQRGALTCGRALVTDCGTHPARFHCMCGDASSNNNQERTQRKKEENNDDNNDDDNDDDEDDDDDDNDDDDDEEEEKEEEDRK</sequence>
<dbReference type="Proteomes" id="UP000324222">
    <property type="component" value="Unassembled WGS sequence"/>
</dbReference>
<reference evidence="2 3" key="1">
    <citation type="submission" date="2019-05" db="EMBL/GenBank/DDBJ databases">
        <title>Another draft genome of Portunus trituberculatus and its Hox gene families provides insights of decapod evolution.</title>
        <authorList>
            <person name="Jeong J.-H."/>
            <person name="Song I."/>
            <person name="Kim S."/>
            <person name="Choi T."/>
            <person name="Kim D."/>
            <person name="Ryu S."/>
            <person name="Kim W."/>
        </authorList>
    </citation>
    <scope>NUCLEOTIDE SEQUENCE [LARGE SCALE GENOMIC DNA]</scope>
    <source>
        <tissue evidence="2">Muscle</tissue>
    </source>
</reference>
<dbReference type="AlphaFoldDB" id="A0A5B7FLV5"/>
<dbReference type="EMBL" id="VSRR010008395">
    <property type="protein sequence ID" value="MPC48650.1"/>
    <property type="molecule type" value="Genomic_DNA"/>
</dbReference>
<proteinExistence type="predicted"/>
<evidence type="ECO:0000256" key="1">
    <source>
        <dbReference type="SAM" id="MobiDB-lite"/>
    </source>
</evidence>
<comment type="caution">
    <text evidence="2">The sequence shown here is derived from an EMBL/GenBank/DDBJ whole genome shotgun (WGS) entry which is preliminary data.</text>
</comment>
<organism evidence="2 3">
    <name type="scientific">Portunus trituberculatus</name>
    <name type="common">Swimming crab</name>
    <name type="synonym">Neptunus trituberculatus</name>
    <dbReference type="NCBI Taxonomy" id="210409"/>
    <lineage>
        <taxon>Eukaryota</taxon>
        <taxon>Metazoa</taxon>
        <taxon>Ecdysozoa</taxon>
        <taxon>Arthropoda</taxon>
        <taxon>Crustacea</taxon>
        <taxon>Multicrustacea</taxon>
        <taxon>Malacostraca</taxon>
        <taxon>Eumalacostraca</taxon>
        <taxon>Eucarida</taxon>
        <taxon>Decapoda</taxon>
        <taxon>Pleocyemata</taxon>
        <taxon>Brachyura</taxon>
        <taxon>Eubrachyura</taxon>
        <taxon>Portunoidea</taxon>
        <taxon>Portunidae</taxon>
        <taxon>Portuninae</taxon>
        <taxon>Portunus</taxon>
    </lineage>
</organism>
<keyword evidence="3" id="KW-1185">Reference proteome</keyword>